<comment type="caution">
    <text evidence="7">The sequence shown here is derived from an EMBL/GenBank/DDBJ whole genome shotgun (WGS) entry which is preliminary data.</text>
</comment>
<dbReference type="Proteomes" id="UP000193136">
    <property type="component" value="Unassembled WGS sequence"/>
</dbReference>
<protein>
    <recommendedName>
        <fullName evidence="9">Xaa-Pro aminopeptidase</fullName>
    </recommendedName>
</protein>
<dbReference type="GO" id="GO:0004177">
    <property type="term" value="F:aminopeptidase activity"/>
    <property type="evidence" value="ECO:0007669"/>
    <property type="project" value="UniProtKB-ARBA"/>
</dbReference>
<dbReference type="AlphaFoldDB" id="A0A1X0Y1W0"/>
<evidence type="ECO:0000256" key="1">
    <source>
        <dbReference type="ARBA" id="ARBA00022670"/>
    </source>
</evidence>
<keyword evidence="8" id="KW-1185">Reference proteome</keyword>
<organism evidence="7 8">
    <name type="scientific">Geothermobacter hydrogeniphilus</name>
    <dbReference type="NCBI Taxonomy" id="1969733"/>
    <lineage>
        <taxon>Bacteria</taxon>
        <taxon>Pseudomonadati</taxon>
        <taxon>Thermodesulfobacteriota</taxon>
        <taxon>Desulfuromonadia</taxon>
        <taxon>Desulfuromonadales</taxon>
        <taxon>Geothermobacteraceae</taxon>
        <taxon>Geothermobacter</taxon>
    </lineage>
</organism>
<evidence type="ECO:0000259" key="5">
    <source>
        <dbReference type="Pfam" id="PF00557"/>
    </source>
</evidence>
<evidence type="ECO:0000313" key="8">
    <source>
        <dbReference type="Proteomes" id="UP000193136"/>
    </source>
</evidence>
<dbReference type="InterPro" id="IPR050659">
    <property type="entry name" value="Peptidase_M24B"/>
</dbReference>
<dbReference type="InterPro" id="IPR000587">
    <property type="entry name" value="Creatinase_N"/>
</dbReference>
<evidence type="ECO:0008006" key="9">
    <source>
        <dbReference type="Google" id="ProtNLM"/>
    </source>
</evidence>
<dbReference type="InterPro" id="IPR001131">
    <property type="entry name" value="Peptidase_M24B_aminopep-P_CS"/>
</dbReference>
<keyword evidence="3" id="KW-0378">Hydrolase</keyword>
<name>A0A1X0Y1W0_9BACT</name>
<keyword evidence="1" id="KW-0645">Protease</keyword>
<dbReference type="Pfam" id="PF00557">
    <property type="entry name" value="Peptidase_M24"/>
    <property type="match status" value="1"/>
</dbReference>
<dbReference type="InterPro" id="IPR036005">
    <property type="entry name" value="Creatinase/aminopeptidase-like"/>
</dbReference>
<reference evidence="7 8" key="1">
    <citation type="submission" date="2017-03" db="EMBL/GenBank/DDBJ databases">
        <title>Genome sequence of Geothermobacter sp. EPR-M, Deep-Sea Iron Reducer.</title>
        <authorList>
            <person name="Tully B."/>
            <person name="Savalia P."/>
            <person name="Abuyen K."/>
            <person name="Baughan C."/>
            <person name="Romero E."/>
            <person name="Ronkowski C."/>
            <person name="Torres B."/>
            <person name="Tremblay J."/>
            <person name="Trujillo A."/>
            <person name="Tyler M."/>
            <person name="Perez-Rodriguez I."/>
            <person name="Amend J."/>
        </authorList>
    </citation>
    <scope>NUCLEOTIDE SEQUENCE [LARGE SCALE GENOMIC DNA]</scope>
    <source>
        <strain evidence="7 8">EPR-M</strain>
    </source>
</reference>
<gene>
    <name evidence="7" type="ORF">B5V00_11090</name>
</gene>
<dbReference type="PANTHER" id="PTHR46112:SF3">
    <property type="entry name" value="AMINOPEPTIDASE YPDF"/>
    <property type="match status" value="1"/>
</dbReference>
<dbReference type="OrthoDB" id="9806388at2"/>
<sequence>MVVESLLENNDLDAVVFFHLPTIRYLCDFSGSDGVLVAFRQQTFFLTDSRYTVQAREQVRADEIIEYRSQLPAVIDCLNRQGCRRVGFEAATLAYATWDKLRKESADRWTWIPLDEPLQQLRRRKRDAEVDKLRQAAALAARGFEQIVDLIRPGAIEREIALELEFALKRLGADEKAFDFIVASGPRGAMPHGIASDKAIASGELVTIDYGVVKDGYHSDETVTLAVGEISSDLRRIYDIVLAAHDAAIDQLRPGMGLRELDAVARELIAAEGYGDYFGHGLGHGVGLEIHEYPAVSPRARGLVEPGMVLTIEPGIYVPGLGGVRIEDTLLVTDSGNEILTRLPKGFRTLG</sequence>
<dbReference type="Gene3D" id="3.90.230.10">
    <property type="entry name" value="Creatinase/methionine aminopeptidase superfamily"/>
    <property type="match status" value="1"/>
</dbReference>
<dbReference type="SUPFAM" id="SSF55920">
    <property type="entry name" value="Creatinase/aminopeptidase"/>
    <property type="match status" value="1"/>
</dbReference>
<dbReference type="GO" id="GO:0008235">
    <property type="term" value="F:metalloexopeptidase activity"/>
    <property type="evidence" value="ECO:0007669"/>
    <property type="project" value="UniProtKB-ARBA"/>
</dbReference>
<accession>A0A1X0Y1W0</accession>
<dbReference type="FunFam" id="3.90.230.10:FF:000014">
    <property type="entry name" value="Aminopeptidase P family protein"/>
    <property type="match status" value="1"/>
</dbReference>
<dbReference type="GO" id="GO:0046872">
    <property type="term" value="F:metal ion binding"/>
    <property type="evidence" value="ECO:0007669"/>
    <property type="project" value="UniProtKB-KW"/>
</dbReference>
<evidence type="ECO:0000256" key="3">
    <source>
        <dbReference type="ARBA" id="ARBA00022801"/>
    </source>
</evidence>
<evidence type="ECO:0000259" key="6">
    <source>
        <dbReference type="Pfam" id="PF01321"/>
    </source>
</evidence>
<keyword evidence="4" id="KW-0482">Metalloprotease</keyword>
<dbReference type="EMBL" id="NAAD01000013">
    <property type="protein sequence ID" value="ORJ59106.1"/>
    <property type="molecule type" value="Genomic_DNA"/>
</dbReference>
<feature type="domain" description="Creatinase N-terminal" evidence="6">
    <location>
        <begin position="5"/>
        <end position="122"/>
    </location>
</feature>
<dbReference type="Pfam" id="PF01321">
    <property type="entry name" value="Creatinase_N"/>
    <property type="match status" value="1"/>
</dbReference>
<dbReference type="CDD" id="cd01092">
    <property type="entry name" value="APP-like"/>
    <property type="match status" value="1"/>
</dbReference>
<dbReference type="RefSeq" id="WP_085010864.1">
    <property type="nucleotide sequence ID" value="NZ_NAAD01000013.1"/>
</dbReference>
<dbReference type="Gene3D" id="3.40.350.10">
    <property type="entry name" value="Creatinase/prolidase N-terminal domain"/>
    <property type="match status" value="1"/>
</dbReference>
<keyword evidence="2" id="KW-0479">Metal-binding</keyword>
<dbReference type="STRING" id="1969733.B5V00_11090"/>
<evidence type="ECO:0000313" key="7">
    <source>
        <dbReference type="EMBL" id="ORJ59106.1"/>
    </source>
</evidence>
<dbReference type="PRINTS" id="PR00599">
    <property type="entry name" value="MAPEPTIDASE"/>
</dbReference>
<dbReference type="InterPro" id="IPR029149">
    <property type="entry name" value="Creatin/AminoP/Spt16_N"/>
</dbReference>
<dbReference type="InterPro" id="IPR001714">
    <property type="entry name" value="Pept_M24_MAP"/>
</dbReference>
<evidence type="ECO:0000256" key="2">
    <source>
        <dbReference type="ARBA" id="ARBA00022723"/>
    </source>
</evidence>
<feature type="domain" description="Peptidase M24" evidence="5">
    <location>
        <begin position="132"/>
        <end position="334"/>
    </location>
</feature>
<dbReference type="GO" id="GO:0006508">
    <property type="term" value="P:proteolysis"/>
    <property type="evidence" value="ECO:0007669"/>
    <property type="project" value="UniProtKB-KW"/>
</dbReference>
<dbReference type="InterPro" id="IPR000994">
    <property type="entry name" value="Pept_M24"/>
</dbReference>
<dbReference type="SUPFAM" id="SSF53092">
    <property type="entry name" value="Creatinase/prolidase N-terminal domain"/>
    <property type="match status" value="1"/>
</dbReference>
<dbReference type="PANTHER" id="PTHR46112">
    <property type="entry name" value="AMINOPEPTIDASE"/>
    <property type="match status" value="1"/>
</dbReference>
<dbReference type="PROSITE" id="PS00491">
    <property type="entry name" value="PROLINE_PEPTIDASE"/>
    <property type="match status" value="1"/>
</dbReference>
<proteinExistence type="predicted"/>
<evidence type="ECO:0000256" key="4">
    <source>
        <dbReference type="ARBA" id="ARBA00023049"/>
    </source>
</evidence>